<name>A0A655Z2G4_VIBCL</name>
<dbReference type="EMBL" id="CWQJ01000021">
    <property type="protein sequence ID" value="CSC56402.1"/>
    <property type="molecule type" value="Genomic_DNA"/>
</dbReference>
<dbReference type="AlphaFoldDB" id="A0A655Z2G4"/>
<proteinExistence type="predicted"/>
<sequence>MHIAYHAAVAQFIAANIEHGVIDIGQNHMAFLAHNTREFRG</sequence>
<evidence type="ECO:0000313" key="1">
    <source>
        <dbReference type="EMBL" id="CSC56402.1"/>
    </source>
</evidence>
<organism evidence="1 2">
    <name type="scientific">Vibrio cholerae</name>
    <dbReference type="NCBI Taxonomy" id="666"/>
    <lineage>
        <taxon>Bacteria</taxon>
        <taxon>Pseudomonadati</taxon>
        <taxon>Pseudomonadota</taxon>
        <taxon>Gammaproteobacteria</taxon>
        <taxon>Vibrionales</taxon>
        <taxon>Vibrionaceae</taxon>
        <taxon>Vibrio</taxon>
    </lineage>
</organism>
<gene>
    <name evidence="1" type="ORF">ERS013201_02948</name>
</gene>
<reference evidence="1 2" key="1">
    <citation type="submission" date="2015-07" db="EMBL/GenBank/DDBJ databases">
        <authorList>
            <consortium name="Pathogen Informatics"/>
        </authorList>
    </citation>
    <scope>NUCLEOTIDE SEQUENCE [LARGE SCALE GENOMIC DNA]</scope>
    <source>
        <strain evidence="1 2">A325</strain>
    </source>
</reference>
<protein>
    <submittedName>
        <fullName evidence="1">Uncharacterized protein</fullName>
    </submittedName>
</protein>
<evidence type="ECO:0000313" key="2">
    <source>
        <dbReference type="Proteomes" id="UP000046067"/>
    </source>
</evidence>
<accession>A0A655Z2G4</accession>
<dbReference type="Proteomes" id="UP000046067">
    <property type="component" value="Unassembled WGS sequence"/>
</dbReference>